<name>A0A0F7U6C4_NEOCL</name>
<evidence type="ECO:0000313" key="2">
    <source>
        <dbReference type="EMBL" id="CEL64646.1"/>
    </source>
</evidence>
<feature type="compositionally biased region" description="Basic and acidic residues" evidence="1">
    <location>
        <begin position="232"/>
        <end position="241"/>
    </location>
</feature>
<feature type="compositionally biased region" description="Low complexity" evidence="1">
    <location>
        <begin position="1185"/>
        <end position="1196"/>
    </location>
</feature>
<feature type="compositionally biased region" description="Low complexity" evidence="1">
    <location>
        <begin position="1220"/>
        <end position="1272"/>
    </location>
</feature>
<feature type="compositionally biased region" description="Basic and acidic residues" evidence="1">
    <location>
        <begin position="1297"/>
        <end position="1311"/>
    </location>
</feature>
<feature type="compositionally biased region" description="Basic and acidic residues" evidence="1">
    <location>
        <begin position="1031"/>
        <end position="1064"/>
    </location>
</feature>
<feature type="compositionally biased region" description="Basic and acidic residues" evidence="1">
    <location>
        <begin position="436"/>
        <end position="448"/>
    </location>
</feature>
<evidence type="ECO:0000256" key="1">
    <source>
        <dbReference type="SAM" id="MobiDB-lite"/>
    </source>
</evidence>
<feature type="region of interest" description="Disordered" evidence="1">
    <location>
        <begin position="607"/>
        <end position="635"/>
    </location>
</feature>
<feature type="compositionally biased region" description="Low complexity" evidence="1">
    <location>
        <begin position="616"/>
        <end position="626"/>
    </location>
</feature>
<feature type="region of interest" description="Disordered" evidence="1">
    <location>
        <begin position="21"/>
        <end position="41"/>
    </location>
</feature>
<feature type="compositionally biased region" description="Basic and acidic residues" evidence="1">
    <location>
        <begin position="365"/>
        <end position="380"/>
    </location>
</feature>
<accession>A0A0F7U6C4</accession>
<gene>
    <name evidence="2" type="ORF">BN1204_005280</name>
</gene>
<sequence>MEGRDEPSPWRRTVGCLATPAAAPSVSSLSPSPRRKISPPSSSPACGSYPLLHVFFSPSSAWQAISRSLAVSRRMRRLFVSCLLAVLFSDLRQSLFGASRGTPQTSLSPFWLEAEAGKLDISPPAPQSPSGNPVQMGAPSHPLFGSGKRGEETKDAPSLSTSAPPPPRPPPVLPPSLSPQGEGQTGSGDPRAAVGHPGERQGTGDVRGERGKAQVPSGEASAPTKAEPVHASQEEQKEDLHASSTTPGGDEKEKDISVSGNPVPGGGEEPKTPPQGSSPASESTSTETHAGAPRNAANPAAASDDAVAGHTEMGGVDTPPQTPGGDQGAVAREDRGIASVRGQPESAQESASPAQGEGAAIRDSPPSHDKDTATLREAKEGNGSASGAGLAGSREGGMREQEPKAAAKHEAVKKREGSRRGPRGPGFGRHQQPGENADRNDRADRRQDYPTSTQGAHTPESGVHTPDSGVHTPPAYPVPSKVGQDAEAGRQEEPHSTASASYYPEAQVGYGEERAGHAIPSHGDPPQDAYYAYTADPAAAYASAEPVQRVYGDGRDSQASVRPPRESETHGGPSPSGIPHWDVHASDSGTAYVDDSYGAGSVSLDGIDTREDLGEPAPAAYSYSSSRDGGAHAAGGGNCRDPQVLEPTLEEHCDAWCTTAALKHWEGSRPVWASLHLNPVPSFFADLRTGLFVFLYRHKETFFAAKAHLEREARDLGAFLAEKNEDFREAYPSLWVALWWVLGCLLLSRLLTGDFVPRSAASLFLCCLGGRNGFCERRRRMKEEQRAREEAAQAVVDGLLKNQQIKWLLTQTKKTSFICEKLKGSVLEVCRTDTEEKLTRGGSGGRVPEGMEASELARVVGIMQREQEDLKRLLHALQEEQRAERASRQAQLAGILAETKKQFDSATLQQAQYSLVFLQALGRIMCAVDPTYSSEEKEQLEASIARDAAAIQNFLSSDCPDEVNDTYELGNAPSAARSSFADETFNHLVRSGMTPRGLSLASSCGFSAGPKGNEERDNASSPSMSLPVAETAERSAGREHPRQRERENSEEAKARAGDLDESRHSSAQSRQDGPRGVVPPNLFDASPPGVSPGFSSIPPDFPPPFPAAPDASHPPPLPLNAAQFAVPEESLSAFPGSEGVASAPSTSHSRPPLPPQGLRDPFASPLPPSADIEGGSGVSTHRLRSSSVGSVAGSSSLQAKSAGSPVLPPSNGVYAPMMQAPGTAASAGNSAGLGNEATGAGAPLSAAPALFAGQQPGPSAPPLSSVAPSLSAQPREAVQRAPSGASNASEMAGVNGEENKSPENALEEKAPMRGMMNGTAPPLPPSGLKQEGPPQAAAARQSGRILRERREPPKVQAATNPFGIPPPASAPLSSGMDF</sequence>
<proteinExistence type="predicted"/>
<feature type="region of interest" description="Disordered" evidence="1">
    <location>
        <begin position="119"/>
        <end position="531"/>
    </location>
</feature>
<feature type="compositionally biased region" description="Basic and acidic residues" evidence="1">
    <location>
        <begin position="396"/>
        <end position="419"/>
    </location>
</feature>
<reference evidence="2" key="1">
    <citation type="journal article" date="2015" name="PLoS ONE">
        <title>Comprehensive Evaluation of Toxoplasma gondii VEG and Neospora caninum LIV Genomes with Tachyzoite Stage Transcriptome and Proteome Defines Novel Transcript Features.</title>
        <authorList>
            <person name="Ramaprasad A."/>
            <person name="Mourier T."/>
            <person name="Naeem R."/>
            <person name="Malas T.B."/>
            <person name="Moussa E."/>
            <person name="Panigrahi A."/>
            <person name="Vermont S.J."/>
            <person name="Otto T.D."/>
            <person name="Wastling J."/>
            <person name="Pain A."/>
        </authorList>
    </citation>
    <scope>NUCLEOTIDE SEQUENCE</scope>
    <source>
        <strain evidence="2">Liverpool</strain>
    </source>
</reference>
<protein>
    <submittedName>
        <fullName evidence="2">Uncharacterized protein</fullName>
    </submittedName>
</protein>
<organism evidence="2">
    <name type="scientific">Neospora caninum (strain Liverpool)</name>
    <dbReference type="NCBI Taxonomy" id="572307"/>
    <lineage>
        <taxon>Eukaryota</taxon>
        <taxon>Sar</taxon>
        <taxon>Alveolata</taxon>
        <taxon>Apicomplexa</taxon>
        <taxon>Conoidasida</taxon>
        <taxon>Coccidia</taxon>
        <taxon>Eucoccidiorida</taxon>
        <taxon>Eimeriorina</taxon>
        <taxon>Sarcocystidae</taxon>
        <taxon>Neospora</taxon>
    </lineage>
</organism>
<feature type="compositionally biased region" description="Pro residues" evidence="1">
    <location>
        <begin position="163"/>
        <end position="177"/>
    </location>
</feature>
<feature type="compositionally biased region" description="Low complexity" evidence="1">
    <location>
        <begin position="281"/>
        <end position="309"/>
    </location>
</feature>
<dbReference type="EMBL" id="LN714476">
    <property type="protein sequence ID" value="CEL64646.1"/>
    <property type="molecule type" value="Genomic_DNA"/>
</dbReference>
<feature type="region of interest" description="Disordered" evidence="1">
    <location>
        <begin position="1008"/>
        <end position="1378"/>
    </location>
</feature>
<feature type="region of interest" description="Disordered" evidence="1">
    <location>
        <begin position="552"/>
        <end position="589"/>
    </location>
</feature>
<feature type="compositionally biased region" description="Pro residues" evidence="1">
    <location>
        <begin position="1099"/>
        <end position="1118"/>
    </location>
</feature>